<name>A0A0G1D5E5_9BACT</name>
<evidence type="ECO:0000256" key="3">
    <source>
        <dbReference type="ARBA" id="ARBA00022475"/>
    </source>
</evidence>
<evidence type="ECO:0000256" key="9">
    <source>
        <dbReference type="RuleBase" id="RU003945"/>
    </source>
</evidence>
<dbReference type="GO" id="GO:0051205">
    <property type="term" value="P:protein insertion into membrane"/>
    <property type="evidence" value="ECO:0007669"/>
    <property type="project" value="TreeGrafter"/>
</dbReference>
<keyword evidence="3" id="KW-1003">Cell membrane</keyword>
<proteinExistence type="inferred from homology"/>
<comment type="similarity">
    <text evidence="9">Belongs to the OXA1/ALB3/YidC family.</text>
</comment>
<comment type="subcellular location">
    <subcellularLocation>
        <location evidence="1">Cell membrane</location>
        <topology evidence="1">Multi-pass membrane protein</topology>
    </subcellularLocation>
    <subcellularLocation>
        <location evidence="9">Membrane</location>
        <topology evidence="9">Multi-pass membrane protein</topology>
    </subcellularLocation>
</comment>
<dbReference type="Proteomes" id="UP000034837">
    <property type="component" value="Unassembled WGS sequence"/>
</dbReference>
<dbReference type="PANTHER" id="PTHR12428">
    <property type="entry name" value="OXA1"/>
    <property type="match status" value="1"/>
</dbReference>
<evidence type="ECO:0000256" key="4">
    <source>
        <dbReference type="ARBA" id="ARBA00022692"/>
    </source>
</evidence>
<keyword evidence="8" id="KW-0143">Chaperone</keyword>
<keyword evidence="4 9" id="KW-0812">Transmembrane</keyword>
<dbReference type="NCBIfam" id="TIGR03592">
    <property type="entry name" value="yidC_oxa1_cterm"/>
    <property type="match status" value="1"/>
</dbReference>
<feature type="transmembrane region" description="Helical" evidence="10">
    <location>
        <begin position="136"/>
        <end position="162"/>
    </location>
</feature>
<dbReference type="InterPro" id="IPR047196">
    <property type="entry name" value="YidC_ALB_C"/>
</dbReference>
<evidence type="ECO:0000313" key="12">
    <source>
        <dbReference type="EMBL" id="KKS57253.1"/>
    </source>
</evidence>
<feature type="transmembrane region" description="Helical" evidence="10">
    <location>
        <begin position="196"/>
        <end position="220"/>
    </location>
</feature>
<evidence type="ECO:0000256" key="5">
    <source>
        <dbReference type="ARBA" id="ARBA00022927"/>
    </source>
</evidence>
<sequence>MLSSLFHSIIYQPIFNILIFLYNVIPGHDFGVAIIIITALIRVILWPLSNKSIRAQKSMQGLQPKINALKEQYKNDKQKLAQATMELYKTEKINPFASCLPLIIQLPILIGFYWVLSAGLKSQNFELLYPFVHNPGTIKTLAFGFLDLSHANIILAVLAGAAQFWQTKMLPMQPPVVKGTGSKDEGMAAMMNKQMLYMMPLMTVFIGAGLPAGLTLYWLVTTLLTVLQQIIVFKKKDVTLITTN</sequence>
<dbReference type="InterPro" id="IPR001708">
    <property type="entry name" value="YidC/ALB3/OXA1/COX18"/>
</dbReference>
<dbReference type="CDD" id="cd20070">
    <property type="entry name" value="5TM_YidC_Alb3"/>
    <property type="match status" value="1"/>
</dbReference>
<organism evidence="12 13">
    <name type="scientific">Candidatus Magasanikbacteria bacterium GW2011_GWA2_42_32</name>
    <dbReference type="NCBI Taxonomy" id="1619039"/>
    <lineage>
        <taxon>Bacteria</taxon>
        <taxon>Candidatus Magasanikiibacteriota</taxon>
    </lineage>
</organism>
<protein>
    <submittedName>
        <fullName evidence="12">Inner membrane protein oxaA</fullName>
    </submittedName>
</protein>
<dbReference type="GO" id="GO:0032977">
    <property type="term" value="F:membrane insertase activity"/>
    <property type="evidence" value="ECO:0007669"/>
    <property type="project" value="InterPro"/>
</dbReference>
<evidence type="ECO:0000256" key="10">
    <source>
        <dbReference type="SAM" id="Phobius"/>
    </source>
</evidence>
<dbReference type="Pfam" id="PF02096">
    <property type="entry name" value="60KD_IMP"/>
    <property type="match status" value="1"/>
</dbReference>
<comment type="caution">
    <text evidence="12">The sequence shown here is derived from an EMBL/GenBank/DDBJ whole genome shotgun (WGS) entry which is preliminary data.</text>
</comment>
<evidence type="ECO:0000256" key="1">
    <source>
        <dbReference type="ARBA" id="ARBA00004651"/>
    </source>
</evidence>
<feature type="transmembrane region" description="Helical" evidence="10">
    <location>
        <begin position="95"/>
        <end position="116"/>
    </location>
</feature>
<feature type="domain" description="Membrane insertase YidC/Oxa/ALB C-terminal" evidence="11">
    <location>
        <begin position="30"/>
        <end position="232"/>
    </location>
</feature>
<dbReference type="PATRIC" id="fig|1619039.3.peg.334"/>
<dbReference type="AlphaFoldDB" id="A0A0G1D5E5"/>
<evidence type="ECO:0000256" key="8">
    <source>
        <dbReference type="ARBA" id="ARBA00023186"/>
    </source>
</evidence>
<keyword evidence="7 10" id="KW-0472">Membrane</keyword>
<keyword evidence="2" id="KW-0813">Transport</keyword>
<dbReference type="GO" id="GO:0005886">
    <property type="term" value="C:plasma membrane"/>
    <property type="evidence" value="ECO:0007669"/>
    <property type="project" value="UniProtKB-SubCell"/>
</dbReference>
<evidence type="ECO:0000256" key="7">
    <source>
        <dbReference type="ARBA" id="ARBA00023136"/>
    </source>
</evidence>
<dbReference type="InterPro" id="IPR028055">
    <property type="entry name" value="YidC/Oxa/ALB_C"/>
</dbReference>
<keyword evidence="5" id="KW-0653">Protein transport</keyword>
<keyword evidence="6 10" id="KW-1133">Transmembrane helix</keyword>
<reference evidence="12 13" key="1">
    <citation type="journal article" date="2015" name="Nature">
        <title>rRNA introns, odd ribosomes, and small enigmatic genomes across a large radiation of phyla.</title>
        <authorList>
            <person name="Brown C.T."/>
            <person name="Hug L.A."/>
            <person name="Thomas B.C."/>
            <person name="Sharon I."/>
            <person name="Castelle C.J."/>
            <person name="Singh A."/>
            <person name="Wilkins M.J."/>
            <person name="Williams K.H."/>
            <person name="Banfield J.F."/>
        </authorList>
    </citation>
    <scope>NUCLEOTIDE SEQUENCE [LARGE SCALE GENOMIC DNA]</scope>
</reference>
<gene>
    <name evidence="12" type="ORF">UV20_C0002G0042</name>
</gene>
<dbReference type="GO" id="GO:0015031">
    <property type="term" value="P:protein transport"/>
    <property type="evidence" value="ECO:0007669"/>
    <property type="project" value="UniProtKB-KW"/>
</dbReference>
<dbReference type="EMBL" id="LCDO01000002">
    <property type="protein sequence ID" value="KKS57253.1"/>
    <property type="molecule type" value="Genomic_DNA"/>
</dbReference>
<feature type="transmembrane region" description="Helical" evidence="10">
    <location>
        <begin position="5"/>
        <end position="24"/>
    </location>
</feature>
<feature type="transmembrane region" description="Helical" evidence="10">
    <location>
        <begin position="30"/>
        <end position="49"/>
    </location>
</feature>
<dbReference type="PANTHER" id="PTHR12428:SF65">
    <property type="entry name" value="CYTOCHROME C OXIDASE ASSEMBLY PROTEIN COX18, MITOCHONDRIAL"/>
    <property type="match status" value="1"/>
</dbReference>
<evidence type="ECO:0000259" key="11">
    <source>
        <dbReference type="Pfam" id="PF02096"/>
    </source>
</evidence>
<accession>A0A0G1D5E5</accession>
<evidence type="ECO:0000256" key="6">
    <source>
        <dbReference type="ARBA" id="ARBA00022989"/>
    </source>
</evidence>
<evidence type="ECO:0000256" key="2">
    <source>
        <dbReference type="ARBA" id="ARBA00022448"/>
    </source>
</evidence>
<evidence type="ECO:0000313" key="13">
    <source>
        <dbReference type="Proteomes" id="UP000034837"/>
    </source>
</evidence>